<evidence type="ECO:0000313" key="2">
    <source>
        <dbReference type="EMBL" id="TMS38028.1"/>
    </source>
</evidence>
<dbReference type="Proteomes" id="UP000298663">
    <property type="component" value="Unassembled WGS sequence"/>
</dbReference>
<sequence>MLSSPRSVQESPIKDRVKSCSSADTVTSLFSRNSLFEHFVLALVFALSVTIAAVAGRTVARIASRVYQERGHTYHALTGTYILCTSLCAPKPRKMKQCYPVNVRDAS</sequence>
<reference evidence="2 3" key="2">
    <citation type="journal article" date="2019" name="G3 (Bethesda)">
        <title>Hybrid Assembly of the Genome of the Entomopathogenic Nematode Steinernema carpocapsae Identifies the X-Chromosome.</title>
        <authorList>
            <person name="Serra L."/>
            <person name="Macchietto M."/>
            <person name="Macias-Munoz A."/>
            <person name="McGill C.J."/>
            <person name="Rodriguez I.M."/>
            <person name="Rodriguez B."/>
            <person name="Murad R."/>
            <person name="Mortazavi A."/>
        </authorList>
    </citation>
    <scope>NUCLEOTIDE SEQUENCE [LARGE SCALE GENOMIC DNA]</scope>
    <source>
        <strain evidence="2 3">ALL</strain>
    </source>
</reference>
<reference evidence="2 3" key="1">
    <citation type="journal article" date="2015" name="Genome Biol.">
        <title>Comparative genomics of Steinernema reveals deeply conserved gene regulatory networks.</title>
        <authorList>
            <person name="Dillman A.R."/>
            <person name="Macchietto M."/>
            <person name="Porter C.F."/>
            <person name="Rogers A."/>
            <person name="Williams B."/>
            <person name="Antoshechkin I."/>
            <person name="Lee M.M."/>
            <person name="Goodwin Z."/>
            <person name="Lu X."/>
            <person name="Lewis E.E."/>
            <person name="Goodrich-Blair H."/>
            <person name="Stock S.P."/>
            <person name="Adams B.J."/>
            <person name="Sternberg P.W."/>
            <person name="Mortazavi A."/>
        </authorList>
    </citation>
    <scope>NUCLEOTIDE SEQUENCE [LARGE SCALE GENOMIC DNA]</scope>
    <source>
        <strain evidence="2 3">ALL</strain>
    </source>
</reference>
<keyword evidence="1" id="KW-0472">Membrane</keyword>
<keyword evidence="1" id="KW-0812">Transmembrane</keyword>
<keyword evidence="3" id="KW-1185">Reference proteome</keyword>
<dbReference type="AlphaFoldDB" id="A0A4U8V187"/>
<proteinExistence type="predicted"/>
<evidence type="ECO:0000256" key="1">
    <source>
        <dbReference type="SAM" id="Phobius"/>
    </source>
</evidence>
<comment type="caution">
    <text evidence="2">The sequence shown here is derived from an EMBL/GenBank/DDBJ whole genome shotgun (WGS) entry which is preliminary data.</text>
</comment>
<name>A0A4U8V187_STECR</name>
<organism evidence="2 3">
    <name type="scientific">Steinernema carpocapsae</name>
    <name type="common">Entomopathogenic nematode</name>
    <dbReference type="NCBI Taxonomy" id="34508"/>
    <lineage>
        <taxon>Eukaryota</taxon>
        <taxon>Metazoa</taxon>
        <taxon>Ecdysozoa</taxon>
        <taxon>Nematoda</taxon>
        <taxon>Chromadorea</taxon>
        <taxon>Rhabditida</taxon>
        <taxon>Tylenchina</taxon>
        <taxon>Panagrolaimomorpha</taxon>
        <taxon>Strongyloidoidea</taxon>
        <taxon>Steinernematidae</taxon>
        <taxon>Steinernema</taxon>
    </lineage>
</organism>
<feature type="transmembrane region" description="Helical" evidence="1">
    <location>
        <begin position="39"/>
        <end position="60"/>
    </location>
</feature>
<evidence type="ECO:0000313" key="3">
    <source>
        <dbReference type="Proteomes" id="UP000298663"/>
    </source>
</evidence>
<dbReference type="EMBL" id="AZBU02000001">
    <property type="protein sequence ID" value="TMS38028.1"/>
    <property type="molecule type" value="Genomic_DNA"/>
</dbReference>
<gene>
    <name evidence="2" type="ORF">L596_004843</name>
</gene>
<protein>
    <submittedName>
        <fullName evidence="2">Uncharacterized protein</fullName>
    </submittedName>
</protein>
<accession>A0A4U8V187</accession>
<keyword evidence="1" id="KW-1133">Transmembrane helix</keyword>